<evidence type="ECO:0000256" key="3">
    <source>
        <dbReference type="ARBA" id="ARBA00022723"/>
    </source>
</evidence>
<dbReference type="GO" id="GO:0016740">
    <property type="term" value="F:transferase activity"/>
    <property type="evidence" value="ECO:0007669"/>
    <property type="project" value="UniProtKB-KW"/>
</dbReference>
<comment type="pathway">
    <text evidence="1">Protein modification; protein ubiquitination.</text>
</comment>
<feature type="domain" description="RING-type" evidence="8">
    <location>
        <begin position="1"/>
        <end position="214"/>
    </location>
</feature>
<keyword evidence="7" id="KW-0862">Zinc</keyword>
<dbReference type="Proteomes" id="UP001295684">
    <property type="component" value="Unassembled WGS sequence"/>
</dbReference>
<dbReference type="InterPro" id="IPR051628">
    <property type="entry name" value="LUBAC_E3_Ligases"/>
</dbReference>
<dbReference type="PROSITE" id="PS51873">
    <property type="entry name" value="TRIAD"/>
    <property type="match status" value="1"/>
</dbReference>
<proteinExistence type="predicted"/>
<evidence type="ECO:0000313" key="10">
    <source>
        <dbReference type="Proteomes" id="UP001295684"/>
    </source>
</evidence>
<evidence type="ECO:0000256" key="1">
    <source>
        <dbReference type="ARBA" id="ARBA00004906"/>
    </source>
</evidence>
<evidence type="ECO:0000256" key="6">
    <source>
        <dbReference type="ARBA" id="ARBA00022786"/>
    </source>
</evidence>
<keyword evidence="5" id="KW-0863">Zinc-finger</keyword>
<evidence type="ECO:0000256" key="7">
    <source>
        <dbReference type="ARBA" id="ARBA00022833"/>
    </source>
</evidence>
<protein>
    <recommendedName>
        <fullName evidence="8">RING-type domain-containing protein</fullName>
    </recommendedName>
</protein>
<dbReference type="AlphaFoldDB" id="A0AAD1XPT3"/>
<dbReference type="PANTHER" id="PTHR22770:SF47">
    <property type="entry name" value="E3 UBIQUITIN-PROTEIN LIGASE RNF216"/>
    <property type="match status" value="1"/>
</dbReference>
<evidence type="ECO:0000256" key="4">
    <source>
        <dbReference type="ARBA" id="ARBA00022737"/>
    </source>
</evidence>
<sequence length="300" mass="35204">MEEGHDGVCCRKGHHVCPECCQGVIEDILSSPETKIPAKCCICQLELSIVQIEKHMTSDQIRAYNMHYTANSIDKTADRLIKCPFCSYFEIWDINNTSNFFYCLNENCKKGSCSVCFKEFNVPSSFTVTEKQREEMESHYKCLEHQEMKKDWDRAIERGAKRFCPTCGTGVVKDDNCVEMNCVGCKTRWCYFCGKKEADLDKEVKDGQFYLHCEDWIVNKKRCPQFLEDIYEIDPRWHEFNCDFNNDFFLKLITYKEIQKFFKKYTKEQFQSLCDAVPSVANHGYDLEEVMKANTKLINR</sequence>
<dbReference type="InterPro" id="IPR044066">
    <property type="entry name" value="TRIAD_supradom"/>
</dbReference>
<keyword evidence="6" id="KW-0833">Ubl conjugation pathway</keyword>
<accession>A0AAD1XPT3</accession>
<keyword evidence="2" id="KW-0808">Transferase</keyword>
<dbReference type="Pfam" id="PF26200">
    <property type="entry name" value="Rcat_RNF216"/>
    <property type="match status" value="1"/>
</dbReference>
<gene>
    <name evidence="9" type="ORF">ECRASSUSDP1_LOCUS17954</name>
</gene>
<comment type="caution">
    <text evidence="9">The sequence shown here is derived from an EMBL/GenBank/DDBJ whole genome shotgun (WGS) entry which is preliminary data.</text>
</comment>
<dbReference type="GO" id="GO:0008270">
    <property type="term" value="F:zinc ion binding"/>
    <property type="evidence" value="ECO:0007669"/>
    <property type="project" value="UniProtKB-KW"/>
</dbReference>
<reference evidence="9" key="1">
    <citation type="submission" date="2023-07" db="EMBL/GenBank/DDBJ databases">
        <authorList>
            <consortium name="AG Swart"/>
            <person name="Singh M."/>
            <person name="Singh A."/>
            <person name="Seah K."/>
            <person name="Emmerich C."/>
        </authorList>
    </citation>
    <scope>NUCLEOTIDE SEQUENCE</scope>
    <source>
        <strain evidence="9">DP1</strain>
    </source>
</reference>
<dbReference type="PANTHER" id="PTHR22770">
    <property type="entry name" value="UBIQUITIN CONJUGATING ENZYME 7 INTERACTING PROTEIN-RELATED"/>
    <property type="match status" value="1"/>
</dbReference>
<dbReference type="CDD" id="cd20336">
    <property type="entry name" value="Rcat_RBR"/>
    <property type="match status" value="1"/>
</dbReference>
<evidence type="ECO:0000256" key="2">
    <source>
        <dbReference type="ARBA" id="ARBA00022679"/>
    </source>
</evidence>
<dbReference type="EMBL" id="CAMPGE010018147">
    <property type="protein sequence ID" value="CAI2376584.1"/>
    <property type="molecule type" value="Genomic_DNA"/>
</dbReference>
<organism evidence="9 10">
    <name type="scientific">Euplotes crassus</name>
    <dbReference type="NCBI Taxonomy" id="5936"/>
    <lineage>
        <taxon>Eukaryota</taxon>
        <taxon>Sar</taxon>
        <taxon>Alveolata</taxon>
        <taxon>Ciliophora</taxon>
        <taxon>Intramacronucleata</taxon>
        <taxon>Spirotrichea</taxon>
        <taxon>Hypotrichia</taxon>
        <taxon>Euplotida</taxon>
        <taxon>Euplotidae</taxon>
        <taxon>Moneuplotes</taxon>
    </lineage>
</organism>
<keyword evidence="4" id="KW-0677">Repeat</keyword>
<keyword evidence="3" id="KW-0479">Metal-binding</keyword>
<keyword evidence="10" id="KW-1185">Reference proteome</keyword>
<evidence type="ECO:0000259" key="8">
    <source>
        <dbReference type="PROSITE" id="PS51873"/>
    </source>
</evidence>
<evidence type="ECO:0000313" key="9">
    <source>
        <dbReference type="EMBL" id="CAI2376584.1"/>
    </source>
</evidence>
<dbReference type="SUPFAM" id="SSF57850">
    <property type="entry name" value="RING/U-box"/>
    <property type="match status" value="1"/>
</dbReference>
<name>A0AAD1XPT3_EUPCR</name>
<evidence type="ECO:0000256" key="5">
    <source>
        <dbReference type="ARBA" id="ARBA00022771"/>
    </source>
</evidence>